<organism evidence="2">
    <name type="scientific">Anguilla anguilla</name>
    <name type="common">European freshwater eel</name>
    <name type="synonym">Muraena anguilla</name>
    <dbReference type="NCBI Taxonomy" id="7936"/>
    <lineage>
        <taxon>Eukaryota</taxon>
        <taxon>Metazoa</taxon>
        <taxon>Chordata</taxon>
        <taxon>Craniata</taxon>
        <taxon>Vertebrata</taxon>
        <taxon>Euteleostomi</taxon>
        <taxon>Actinopterygii</taxon>
        <taxon>Neopterygii</taxon>
        <taxon>Teleostei</taxon>
        <taxon>Anguilliformes</taxon>
        <taxon>Anguillidae</taxon>
        <taxon>Anguilla</taxon>
    </lineage>
</organism>
<dbReference type="AlphaFoldDB" id="A0A0E9SV50"/>
<accession>A0A0E9SV50</accession>
<evidence type="ECO:0000313" key="2">
    <source>
        <dbReference type="EMBL" id="JAH44408.1"/>
    </source>
</evidence>
<sequence length="52" mass="6117">MILQLPRVLGARFVLIPLASYFTPPSLFFCGRRQTQLKLNKSRSWRCIYKCV</sequence>
<reference evidence="2" key="1">
    <citation type="submission" date="2014-11" db="EMBL/GenBank/DDBJ databases">
        <authorList>
            <person name="Amaro Gonzalez C."/>
        </authorList>
    </citation>
    <scope>NUCLEOTIDE SEQUENCE</scope>
</reference>
<reference evidence="2" key="2">
    <citation type="journal article" date="2015" name="Fish Shellfish Immunol.">
        <title>Early steps in the European eel (Anguilla anguilla)-Vibrio vulnificus interaction in the gills: Role of the RtxA13 toxin.</title>
        <authorList>
            <person name="Callol A."/>
            <person name="Pajuelo D."/>
            <person name="Ebbesson L."/>
            <person name="Teles M."/>
            <person name="MacKenzie S."/>
            <person name="Amaro C."/>
        </authorList>
    </citation>
    <scope>NUCLEOTIDE SEQUENCE</scope>
</reference>
<name>A0A0E9SV50_ANGAN</name>
<keyword evidence="1" id="KW-1133">Transmembrane helix</keyword>
<dbReference type="EMBL" id="GBXM01076450">
    <property type="protein sequence ID" value="JAH32127.1"/>
    <property type="molecule type" value="Transcribed_RNA"/>
</dbReference>
<keyword evidence="1" id="KW-0812">Transmembrane</keyword>
<proteinExistence type="predicted"/>
<dbReference type="EMBL" id="GBXM01064169">
    <property type="protein sequence ID" value="JAH44408.1"/>
    <property type="molecule type" value="Transcribed_RNA"/>
</dbReference>
<evidence type="ECO:0000256" key="1">
    <source>
        <dbReference type="SAM" id="Phobius"/>
    </source>
</evidence>
<protein>
    <submittedName>
        <fullName evidence="2">Uncharacterized protein</fullName>
    </submittedName>
</protein>
<keyword evidence="1" id="KW-0472">Membrane</keyword>
<feature type="transmembrane region" description="Helical" evidence="1">
    <location>
        <begin position="12"/>
        <end position="31"/>
    </location>
</feature>